<evidence type="ECO:0000313" key="6">
    <source>
        <dbReference type="Proteomes" id="UP000442535"/>
    </source>
</evidence>
<dbReference type="EMBL" id="VUMY01000015">
    <property type="protein sequence ID" value="MST50245.1"/>
    <property type="molecule type" value="Genomic_DNA"/>
</dbReference>
<feature type="compositionally biased region" description="Basic and acidic residues" evidence="4">
    <location>
        <begin position="158"/>
        <end position="171"/>
    </location>
</feature>
<dbReference type="RefSeq" id="WP_338106893.1">
    <property type="nucleotide sequence ID" value="NZ_VUMY01000015.1"/>
</dbReference>
<dbReference type="PANTHER" id="PTHR12919:SF20">
    <property type="entry name" value="SMALL RIBOSOMAL SUBUNIT PROTEIN BS16M"/>
    <property type="match status" value="1"/>
</dbReference>
<keyword evidence="2 3" id="KW-0687">Ribonucleoprotein</keyword>
<dbReference type="SUPFAM" id="SSF54565">
    <property type="entry name" value="Ribosomal protein S16"/>
    <property type="match status" value="1"/>
</dbReference>
<comment type="caution">
    <text evidence="5">The sequence shown here is derived from an EMBL/GenBank/DDBJ whole genome shotgun (WGS) entry which is preliminary data.</text>
</comment>
<comment type="similarity">
    <text evidence="3">Belongs to the bacterial ribosomal protein bS16 family.</text>
</comment>
<dbReference type="Gene3D" id="3.30.1320.10">
    <property type="match status" value="1"/>
</dbReference>
<feature type="compositionally biased region" description="Basic and acidic residues" evidence="4">
    <location>
        <begin position="115"/>
        <end position="143"/>
    </location>
</feature>
<proteinExistence type="inferred from homology"/>
<dbReference type="GO" id="GO:0003735">
    <property type="term" value="F:structural constituent of ribosome"/>
    <property type="evidence" value="ECO:0007669"/>
    <property type="project" value="InterPro"/>
</dbReference>
<evidence type="ECO:0000256" key="3">
    <source>
        <dbReference type="HAMAP-Rule" id="MF_00385"/>
    </source>
</evidence>
<dbReference type="GO" id="GO:0005737">
    <property type="term" value="C:cytoplasm"/>
    <property type="evidence" value="ECO:0007669"/>
    <property type="project" value="UniProtKB-ARBA"/>
</dbReference>
<evidence type="ECO:0000256" key="4">
    <source>
        <dbReference type="SAM" id="MobiDB-lite"/>
    </source>
</evidence>
<accession>A0A7K0K5D0</accession>
<name>A0A7K0K5D0_9ACTO</name>
<dbReference type="InterPro" id="IPR020592">
    <property type="entry name" value="Ribosomal_bS16_CS"/>
</dbReference>
<dbReference type="GO" id="GO:0015935">
    <property type="term" value="C:small ribosomal subunit"/>
    <property type="evidence" value="ECO:0007669"/>
    <property type="project" value="TreeGrafter"/>
</dbReference>
<dbReference type="InterPro" id="IPR023803">
    <property type="entry name" value="Ribosomal_bS16_dom_sf"/>
</dbReference>
<dbReference type="GO" id="GO:0006412">
    <property type="term" value="P:translation"/>
    <property type="evidence" value="ECO:0007669"/>
    <property type="project" value="UniProtKB-UniRule"/>
</dbReference>
<dbReference type="HAMAP" id="MF_00385">
    <property type="entry name" value="Ribosomal_bS16"/>
    <property type="match status" value="1"/>
</dbReference>
<dbReference type="Pfam" id="PF00886">
    <property type="entry name" value="Ribosomal_S16"/>
    <property type="match status" value="1"/>
</dbReference>
<dbReference type="InterPro" id="IPR000307">
    <property type="entry name" value="Ribosomal_bS16"/>
</dbReference>
<evidence type="ECO:0000313" key="5">
    <source>
        <dbReference type="EMBL" id="MST50245.1"/>
    </source>
</evidence>
<evidence type="ECO:0000256" key="1">
    <source>
        <dbReference type="ARBA" id="ARBA00022980"/>
    </source>
</evidence>
<dbReference type="Proteomes" id="UP000442535">
    <property type="component" value="Unassembled WGS sequence"/>
</dbReference>
<keyword evidence="1 3" id="KW-0689">Ribosomal protein</keyword>
<organism evidence="5 6">
    <name type="scientific">Mobiluncus porci</name>
    <dbReference type="NCBI Taxonomy" id="2652278"/>
    <lineage>
        <taxon>Bacteria</taxon>
        <taxon>Bacillati</taxon>
        <taxon>Actinomycetota</taxon>
        <taxon>Actinomycetes</taxon>
        <taxon>Actinomycetales</taxon>
        <taxon>Actinomycetaceae</taxon>
        <taxon>Mobiluncus</taxon>
    </lineage>
</organism>
<dbReference type="PANTHER" id="PTHR12919">
    <property type="entry name" value="30S RIBOSOMAL PROTEIN S16"/>
    <property type="match status" value="1"/>
</dbReference>
<dbReference type="NCBIfam" id="NF011093">
    <property type="entry name" value="PRK14520.1"/>
    <property type="match status" value="1"/>
</dbReference>
<dbReference type="AlphaFoldDB" id="A0A7K0K5D0"/>
<feature type="compositionally biased region" description="Acidic residues" evidence="4">
    <location>
        <begin position="146"/>
        <end position="157"/>
    </location>
</feature>
<keyword evidence="6" id="KW-1185">Reference proteome</keyword>
<dbReference type="PROSITE" id="PS00732">
    <property type="entry name" value="RIBOSOMAL_S16"/>
    <property type="match status" value="1"/>
</dbReference>
<sequence length="188" mass="20585">MAVRIRLKRIGKIHHPIYRVVVVDSRKKRDGRVIEEVGKYDPNQEPSLIELNSERIQYWLSVGAQPSDAVHRFLVLSGDWATFKGAKVVENRIKTKDTGEDVEAAIKAADDAAEKAKAKRAEAEAKAKQEAEKAAAEEAKAAEAEQASEDAPAEDTAEEKSADAPAEEKPAAEAPAEEEKPTEEEKAE</sequence>
<reference evidence="5 6" key="1">
    <citation type="submission" date="2019-08" db="EMBL/GenBank/DDBJ databases">
        <title>In-depth cultivation of the pig gut microbiome towards novel bacterial diversity and tailored functional studies.</title>
        <authorList>
            <person name="Wylensek D."/>
            <person name="Hitch T.C.A."/>
            <person name="Clavel T."/>
        </authorList>
    </citation>
    <scope>NUCLEOTIDE SEQUENCE [LARGE SCALE GENOMIC DNA]</scope>
    <source>
        <strain evidence="5 6">RF-GAM-744-WT-7</strain>
    </source>
</reference>
<gene>
    <name evidence="3" type="primary">rpsP</name>
    <name evidence="5" type="ORF">FYJ63_08390</name>
</gene>
<dbReference type="NCBIfam" id="TIGR00002">
    <property type="entry name" value="S16"/>
    <property type="match status" value="1"/>
</dbReference>
<protein>
    <recommendedName>
        <fullName evidence="3">Small ribosomal subunit protein bS16</fullName>
    </recommendedName>
</protein>
<evidence type="ECO:0000256" key="2">
    <source>
        <dbReference type="ARBA" id="ARBA00023274"/>
    </source>
</evidence>
<feature type="region of interest" description="Disordered" evidence="4">
    <location>
        <begin position="115"/>
        <end position="188"/>
    </location>
</feature>